<reference evidence="1" key="1">
    <citation type="submission" date="2020-05" db="EMBL/GenBank/DDBJ databases">
        <title>WGS assembly of Panicum virgatum.</title>
        <authorList>
            <person name="Lovell J.T."/>
            <person name="Jenkins J."/>
            <person name="Shu S."/>
            <person name="Juenger T.E."/>
            <person name="Schmutz J."/>
        </authorList>
    </citation>
    <scope>NUCLEOTIDE SEQUENCE</scope>
    <source>
        <strain evidence="1">AP13</strain>
    </source>
</reference>
<sequence length="377" mass="43396">MNYCTLYSPELLSRPTAGRSVSGDLEFIPGISEVVDHCDGLLLIEETSADYVANPATRRWARLPPCPMRRTGDDAFRQIKCLVYDPTMSPHYEVFLIPSSLPDKNPNPDMAPSKWPPSSHALQLQVFSSITGCWEERSFVLEGEHREEVRDECRVIDSKIYWRGALYVLCKIGFVLRISMSSAKHYGYLSLGRSEKGVYCAFQHDWQGLRIFHLNESSAQVGWELKHCVDFTSFARKLHERDCSEQHEGPWILQDINYYKYPYGNDKHKEAVEDNFEWNSDDDNVLDTEDMVEGSYTGHTSFLGFHPYKEIVFLDADLRRAVAYHWNTSKFQDLGNIYPEGYSESAINCAQIEAAFIYTPCWMEDFPGNNLEARIED</sequence>
<comment type="caution">
    <text evidence="1">The sequence shown here is derived from an EMBL/GenBank/DDBJ whole genome shotgun (WGS) entry which is preliminary data.</text>
</comment>
<evidence type="ECO:0000313" key="2">
    <source>
        <dbReference type="Proteomes" id="UP000823388"/>
    </source>
</evidence>
<gene>
    <name evidence="1" type="ORF">PVAP13_9KG455600</name>
</gene>
<dbReference type="PANTHER" id="PTHR34591:SF56">
    <property type="entry name" value="F-BOX DOMAIN-CONTAINING PROTEIN"/>
    <property type="match status" value="1"/>
</dbReference>
<name>A0A8T0NYK7_PANVG</name>
<accession>A0A8T0NYK7</accession>
<proteinExistence type="predicted"/>
<organism evidence="1 2">
    <name type="scientific">Panicum virgatum</name>
    <name type="common">Blackwell switchgrass</name>
    <dbReference type="NCBI Taxonomy" id="38727"/>
    <lineage>
        <taxon>Eukaryota</taxon>
        <taxon>Viridiplantae</taxon>
        <taxon>Streptophyta</taxon>
        <taxon>Embryophyta</taxon>
        <taxon>Tracheophyta</taxon>
        <taxon>Spermatophyta</taxon>
        <taxon>Magnoliopsida</taxon>
        <taxon>Liliopsida</taxon>
        <taxon>Poales</taxon>
        <taxon>Poaceae</taxon>
        <taxon>PACMAD clade</taxon>
        <taxon>Panicoideae</taxon>
        <taxon>Panicodae</taxon>
        <taxon>Paniceae</taxon>
        <taxon>Panicinae</taxon>
        <taxon>Panicum</taxon>
        <taxon>Panicum sect. Hiantes</taxon>
    </lineage>
</organism>
<dbReference type="Proteomes" id="UP000823388">
    <property type="component" value="Chromosome 9K"/>
</dbReference>
<protein>
    <submittedName>
        <fullName evidence="1">Uncharacterized protein</fullName>
    </submittedName>
</protein>
<dbReference type="AlphaFoldDB" id="A0A8T0NYK7"/>
<dbReference type="PANTHER" id="PTHR34591">
    <property type="entry name" value="OS03G0653100 PROTEIN-RELATED"/>
    <property type="match status" value="1"/>
</dbReference>
<keyword evidence="2" id="KW-1185">Reference proteome</keyword>
<evidence type="ECO:0000313" key="1">
    <source>
        <dbReference type="EMBL" id="KAG2551734.1"/>
    </source>
</evidence>
<dbReference type="EMBL" id="CM029053">
    <property type="protein sequence ID" value="KAG2551734.1"/>
    <property type="molecule type" value="Genomic_DNA"/>
</dbReference>